<feature type="transmembrane region" description="Helical" evidence="11">
    <location>
        <begin position="220"/>
        <end position="243"/>
    </location>
</feature>
<comment type="caution">
    <text evidence="14">The sequence shown here is derived from an EMBL/GenBank/DDBJ whole genome shotgun (WGS) entry which is preliminary data.</text>
</comment>
<evidence type="ECO:0000313" key="14">
    <source>
        <dbReference type="EMBL" id="OGC48302.1"/>
    </source>
</evidence>
<dbReference type="Proteomes" id="UP000177371">
    <property type="component" value="Unassembled WGS sequence"/>
</dbReference>
<proteinExistence type="inferred from homology"/>
<dbReference type="STRING" id="1802610.A2W32_03755"/>
<evidence type="ECO:0000256" key="11">
    <source>
        <dbReference type="SAM" id="Phobius"/>
    </source>
</evidence>
<evidence type="ECO:0000256" key="7">
    <source>
        <dbReference type="ARBA" id="ARBA00022989"/>
    </source>
</evidence>
<keyword evidence="8 10" id="KW-0472">Membrane</keyword>
<sequence length="295" mass="32976">MDKLWQSFLVNIKREKLLVVANLVIMTVTFLVLGMFLNIITLSQTALRSLEEQAQLTVYFRDEFLEDQILNMKSELETDERVMEVKYVSKDDAFKIFTEINKDQPVLLESISRNILPASLEIKTKELADLSGMVSELEGREGVEEVKFYKEVIERFIAWSNAVYLIGLVLAVLFVIVSYAIVVVTIRLTISSKGSELEVLKLVGASDKYVKAPLVFQGTFFGFISAMVSSALLALLSWGGVSYGILPSKVALFFIPGVKLETVIYIVVLVFVLILSGVLLGFIGSSVAVKKYLKY</sequence>
<evidence type="ECO:0000256" key="1">
    <source>
        <dbReference type="ARBA" id="ARBA00004651"/>
    </source>
</evidence>
<comment type="similarity">
    <text evidence="2 10">Belongs to the ABC-4 integral membrane protein family. FtsX subfamily.</text>
</comment>
<evidence type="ECO:0000256" key="6">
    <source>
        <dbReference type="ARBA" id="ARBA00022692"/>
    </source>
</evidence>
<dbReference type="EMBL" id="MEUT01000071">
    <property type="protein sequence ID" value="OGC48302.1"/>
    <property type="molecule type" value="Genomic_DNA"/>
</dbReference>
<dbReference type="InterPro" id="IPR040690">
    <property type="entry name" value="FtsX_ECD"/>
</dbReference>
<evidence type="ECO:0000256" key="10">
    <source>
        <dbReference type="PIRNR" id="PIRNR003097"/>
    </source>
</evidence>
<keyword evidence="5 10" id="KW-0132">Cell division</keyword>
<keyword evidence="6 11" id="KW-0812">Transmembrane</keyword>
<evidence type="ECO:0000256" key="2">
    <source>
        <dbReference type="ARBA" id="ARBA00007379"/>
    </source>
</evidence>
<keyword evidence="7 11" id="KW-1133">Transmembrane helix</keyword>
<keyword evidence="4 10" id="KW-1003">Cell membrane</keyword>
<reference evidence="14 15" key="1">
    <citation type="journal article" date="2016" name="Nat. Commun.">
        <title>Thousands of microbial genomes shed light on interconnected biogeochemical processes in an aquifer system.</title>
        <authorList>
            <person name="Anantharaman K."/>
            <person name="Brown C.T."/>
            <person name="Hug L.A."/>
            <person name="Sharon I."/>
            <person name="Castelle C.J."/>
            <person name="Probst A.J."/>
            <person name="Thomas B.C."/>
            <person name="Singh A."/>
            <person name="Wilkins M.J."/>
            <person name="Karaoz U."/>
            <person name="Brodie E.L."/>
            <person name="Williams K.H."/>
            <person name="Hubbard S.S."/>
            <person name="Banfield J.F."/>
        </authorList>
    </citation>
    <scope>NUCLEOTIDE SEQUENCE [LARGE SCALE GENOMIC DNA]</scope>
</reference>
<evidence type="ECO:0000259" key="13">
    <source>
        <dbReference type="Pfam" id="PF18075"/>
    </source>
</evidence>
<comment type="subcellular location">
    <subcellularLocation>
        <location evidence="1">Cell membrane</location>
        <topology evidence="1">Multi-pass membrane protein</topology>
    </subcellularLocation>
</comment>
<dbReference type="PANTHER" id="PTHR47755:SF1">
    <property type="entry name" value="CELL DIVISION PROTEIN FTSX"/>
    <property type="match status" value="1"/>
</dbReference>
<evidence type="ECO:0000256" key="5">
    <source>
        <dbReference type="ARBA" id="ARBA00022618"/>
    </source>
</evidence>
<feature type="transmembrane region" description="Helical" evidence="11">
    <location>
        <begin position="263"/>
        <end position="289"/>
    </location>
</feature>
<feature type="transmembrane region" description="Helical" evidence="11">
    <location>
        <begin position="20"/>
        <end position="40"/>
    </location>
</feature>
<gene>
    <name evidence="14" type="ORF">A2W32_03755</name>
</gene>
<dbReference type="InterPro" id="IPR003838">
    <property type="entry name" value="ABC3_permease_C"/>
</dbReference>
<dbReference type="PIRSF" id="PIRSF003097">
    <property type="entry name" value="FtsX"/>
    <property type="match status" value="1"/>
</dbReference>
<keyword evidence="9 10" id="KW-0131">Cell cycle</keyword>
<feature type="transmembrane region" description="Helical" evidence="11">
    <location>
        <begin position="162"/>
        <end position="186"/>
    </location>
</feature>
<organism evidence="14 15">
    <name type="scientific">candidate division WWE3 bacterium RBG_16_37_10</name>
    <dbReference type="NCBI Taxonomy" id="1802610"/>
    <lineage>
        <taxon>Bacteria</taxon>
        <taxon>Katanobacteria</taxon>
    </lineage>
</organism>
<evidence type="ECO:0000259" key="12">
    <source>
        <dbReference type="Pfam" id="PF02687"/>
    </source>
</evidence>
<dbReference type="InterPro" id="IPR004513">
    <property type="entry name" value="FtsX"/>
</dbReference>
<protein>
    <recommendedName>
        <fullName evidence="3 10">Cell division protein FtsX</fullName>
    </recommendedName>
</protein>
<dbReference type="Pfam" id="PF02687">
    <property type="entry name" value="FtsX"/>
    <property type="match status" value="1"/>
</dbReference>
<feature type="domain" description="ABC3 transporter permease C-terminal" evidence="12">
    <location>
        <begin position="169"/>
        <end position="293"/>
    </location>
</feature>
<dbReference type="Gene3D" id="3.30.70.3040">
    <property type="match status" value="1"/>
</dbReference>
<evidence type="ECO:0000256" key="3">
    <source>
        <dbReference type="ARBA" id="ARBA00021907"/>
    </source>
</evidence>
<evidence type="ECO:0000313" key="15">
    <source>
        <dbReference type="Proteomes" id="UP000177371"/>
    </source>
</evidence>
<dbReference type="Pfam" id="PF18075">
    <property type="entry name" value="FtsX_ECD"/>
    <property type="match status" value="1"/>
</dbReference>
<dbReference type="GO" id="GO:0005886">
    <property type="term" value="C:plasma membrane"/>
    <property type="evidence" value="ECO:0007669"/>
    <property type="project" value="UniProtKB-SubCell"/>
</dbReference>
<dbReference type="AlphaFoldDB" id="A0A1F4UTS0"/>
<dbReference type="GO" id="GO:0051301">
    <property type="term" value="P:cell division"/>
    <property type="evidence" value="ECO:0007669"/>
    <property type="project" value="UniProtKB-KW"/>
</dbReference>
<evidence type="ECO:0000256" key="4">
    <source>
        <dbReference type="ARBA" id="ARBA00022475"/>
    </source>
</evidence>
<name>A0A1F4UTS0_UNCKA</name>
<feature type="domain" description="FtsX extracellular" evidence="13">
    <location>
        <begin position="55"/>
        <end position="146"/>
    </location>
</feature>
<accession>A0A1F4UTS0</accession>
<evidence type="ECO:0000256" key="9">
    <source>
        <dbReference type="ARBA" id="ARBA00023306"/>
    </source>
</evidence>
<dbReference type="PANTHER" id="PTHR47755">
    <property type="entry name" value="CELL DIVISION PROTEIN FTSX"/>
    <property type="match status" value="1"/>
</dbReference>
<evidence type="ECO:0000256" key="8">
    <source>
        <dbReference type="ARBA" id="ARBA00023136"/>
    </source>
</evidence>